<organism evidence="1 2">
    <name type="scientific">Takifugu flavidus</name>
    <name type="common">sansaifugu</name>
    <dbReference type="NCBI Taxonomy" id="433684"/>
    <lineage>
        <taxon>Eukaryota</taxon>
        <taxon>Metazoa</taxon>
        <taxon>Chordata</taxon>
        <taxon>Craniata</taxon>
        <taxon>Vertebrata</taxon>
        <taxon>Euteleostomi</taxon>
        <taxon>Actinopterygii</taxon>
        <taxon>Neopterygii</taxon>
        <taxon>Teleostei</taxon>
        <taxon>Neoteleostei</taxon>
        <taxon>Acanthomorphata</taxon>
        <taxon>Eupercaria</taxon>
        <taxon>Tetraodontiformes</taxon>
        <taxon>Tetradontoidea</taxon>
        <taxon>Tetraodontidae</taxon>
        <taxon>Takifugu</taxon>
    </lineage>
</organism>
<comment type="caution">
    <text evidence="1">The sequence shown here is derived from an EMBL/GenBank/DDBJ whole genome shotgun (WGS) entry which is preliminary data.</text>
</comment>
<keyword evidence="2" id="KW-1185">Reference proteome</keyword>
<sequence>MGEEGSLAAWQTAPYLSIFAFCSVYQAPLPGSGDMVMDLDTPAQDQPVLKPGQSDLQEEVWLHLSAVPAAVGTNISTFLRQEVPSF</sequence>
<accession>A0A5C6P1S8</accession>
<gene>
    <name evidence="1" type="ORF">D4764_16G0005440</name>
</gene>
<dbReference type="AlphaFoldDB" id="A0A5C6P1S8"/>
<evidence type="ECO:0000313" key="2">
    <source>
        <dbReference type="Proteomes" id="UP000324091"/>
    </source>
</evidence>
<protein>
    <submittedName>
        <fullName evidence="1">Uncharacterized protein</fullName>
    </submittedName>
</protein>
<evidence type="ECO:0000313" key="1">
    <source>
        <dbReference type="EMBL" id="TWW72047.1"/>
    </source>
</evidence>
<dbReference type="Proteomes" id="UP000324091">
    <property type="component" value="Chromosome 16"/>
</dbReference>
<reference evidence="1 2" key="1">
    <citation type="submission" date="2019-04" db="EMBL/GenBank/DDBJ databases">
        <title>Chromosome genome assembly for Takifugu flavidus.</title>
        <authorList>
            <person name="Xiao S."/>
        </authorList>
    </citation>
    <scope>NUCLEOTIDE SEQUENCE [LARGE SCALE GENOMIC DNA]</scope>
    <source>
        <strain evidence="1">HTHZ2018</strain>
        <tissue evidence="1">Muscle</tissue>
    </source>
</reference>
<dbReference type="EMBL" id="RHFK02000008">
    <property type="protein sequence ID" value="TWW72047.1"/>
    <property type="molecule type" value="Genomic_DNA"/>
</dbReference>
<proteinExistence type="predicted"/>
<name>A0A5C6P1S8_9TELE</name>